<keyword evidence="9" id="KW-1185">Reference proteome</keyword>
<dbReference type="InterPro" id="IPR007219">
    <property type="entry name" value="XnlR_reg_dom"/>
</dbReference>
<dbReference type="PANTHER" id="PTHR31668:SF26">
    <property type="entry name" value="GLUCOSE TRANSPORT TRANSCRIPTION REGULATOR RGT1-RELATED"/>
    <property type="match status" value="1"/>
</dbReference>
<keyword evidence="3" id="KW-0238">DNA-binding</keyword>
<sequence length="732" mass="79865">MPGLHNFDLRYHHAWKASRSGHGFLTIVEKEAFQDRDEGSHDVKSETVEREVLERLVNYYFRTIAPVFPVVTEAEFLHGTGASESDNTPSDRSYRPAPVLLYAICTIAATARDVPSHVFESLRMKLNAVIRSDDVLSNATLVNIQALLIASMTAEPHGRVLSHSMSAGFLRAGTAIRMAQDLGLHRAEAVQTDIQLRRRLWSACVITDRWYGLIFGLPLMIDVHDCDARLPGPELIAGHPPLSASEAEYATSLAFMGEFVKLSVILGKVTKTIYSPTGLIHTTDEALERLLEELDRFIANLPPILRFTGRDSSIFAGLLQLFYVSVCMMFWRVFARIQYTVPSHLKFCLTVERWTDLTDRSATVIEWLDGHETIYDSWFFVAYSVTSCALIQYHTWARRKDTDAQDALRRLRDCVKRWDGSVEPGHMSSRRKTTEIISLLYEATQSPVSRNFWPLNPTPGVEARNNPEVDAIQFRKDPTRPGGGLFVATQRSAAALGPENIPRGTLVLADSSGASEAGSSAGGSSDSGHERKGEGKANVGAGLLYGGVPYQSNPVGARSSSSPNQPSQSPVVGQHLGLLRRMEPPPAVDTLSTSQTSGPSSLGMSGTHAGGTNLSPNMTGLDMGVGLMGTMPNPRGAMTTPANVNPNLNGEALSAFLGNGREMPQGVQVLNMLDAPQPSNPALMHQYATVNNGLLDGIPATMFEWGEFLFLLCLSCHLALAPTLISYSRTMG</sequence>
<protein>
    <recommendedName>
        <fullName evidence="7">Xylanolytic transcriptional activator regulatory domain-containing protein</fullName>
    </recommendedName>
</protein>
<dbReference type="EMBL" id="MU128977">
    <property type="protein sequence ID" value="KAF9513131.1"/>
    <property type="molecule type" value="Genomic_DNA"/>
</dbReference>
<evidence type="ECO:0000256" key="1">
    <source>
        <dbReference type="ARBA" id="ARBA00022723"/>
    </source>
</evidence>
<evidence type="ECO:0000256" key="3">
    <source>
        <dbReference type="ARBA" id="ARBA00023125"/>
    </source>
</evidence>
<evidence type="ECO:0000256" key="5">
    <source>
        <dbReference type="ARBA" id="ARBA00023242"/>
    </source>
</evidence>
<evidence type="ECO:0000256" key="2">
    <source>
        <dbReference type="ARBA" id="ARBA00023015"/>
    </source>
</evidence>
<accession>A0A9P6AWC2</accession>
<feature type="region of interest" description="Disordered" evidence="6">
    <location>
        <begin position="512"/>
        <end position="572"/>
    </location>
</feature>
<evidence type="ECO:0000256" key="4">
    <source>
        <dbReference type="ARBA" id="ARBA00023163"/>
    </source>
</evidence>
<organism evidence="8 9">
    <name type="scientific">Hydnum rufescens UP504</name>
    <dbReference type="NCBI Taxonomy" id="1448309"/>
    <lineage>
        <taxon>Eukaryota</taxon>
        <taxon>Fungi</taxon>
        <taxon>Dikarya</taxon>
        <taxon>Basidiomycota</taxon>
        <taxon>Agaricomycotina</taxon>
        <taxon>Agaricomycetes</taxon>
        <taxon>Cantharellales</taxon>
        <taxon>Hydnaceae</taxon>
        <taxon>Hydnum</taxon>
    </lineage>
</organism>
<dbReference type="AlphaFoldDB" id="A0A9P6AWC2"/>
<feature type="compositionally biased region" description="Low complexity" evidence="6">
    <location>
        <begin position="559"/>
        <end position="570"/>
    </location>
</feature>
<feature type="domain" description="Xylanolytic transcriptional activator regulatory" evidence="7">
    <location>
        <begin position="168"/>
        <end position="237"/>
    </location>
</feature>
<keyword evidence="1" id="KW-0479">Metal-binding</keyword>
<dbReference type="GO" id="GO:0008270">
    <property type="term" value="F:zinc ion binding"/>
    <property type="evidence" value="ECO:0007669"/>
    <property type="project" value="InterPro"/>
</dbReference>
<feature type="compositionally biased region" description="Low complexity" evidence="6">
    <location>
        <begin position="512"/>
        <end position="526"/>
    </location>
</feature>
<comment type="caution">
    <text evidence="8">The sequence shown here is derived from an EMBL/GenBank/DDBJ whole genome shotgun (WGS) entry which is preliminary data.</text>
</comment>
<proteinExistence type="predicted"/>
<keyword evidence="2" id="KW-0805">Transcription regulation</keyword>
<name>A0A9P6AWC2_9AGAM</name>
<dbReference type="CDD" id="cd12148">
    <property type="entry name" value="fungal_TF_MHR"/>
    <property type="match status" value="1"/>
</dbReference>
<dbReference type="GO" id="GO:0006351">
    <property type="term" value="P:DNA-templated transcription"/>
    <property type="evidence" value="ECO:0007669"/>
    <property type="project" value="InterPro"/>
</dbReference>
<feature type="compositionally biased region" description="Polar residues" evidence="6">
    <location>
        <begin position="590"/>
        <end position="610"/>
    </location>
</feature>
<keyword evidence="5" id="KW-0539">Nucleus</keyword>
<dbReference type="Proteomes" id="UP000886523">
    <property type="component" value="Unassembled WGS sequence"/>
</dbReference>
<dbReference type="OrthoDB" id="4161332at2759"/>
<dbReference type="SMART" id="SM00906">
    <property type="entry name" value="Fungal_trans"/>
    <property type="match status" value="1"/>
</dbReference>
<gene>
    <name evidence="8" type="ORF">BS47DRAFT_991537</name>
</gene>
<dbReference type="GO" id="GO:0003677">
    <property type="term" value="F:DNA binding"/>
    <property type="evidence" value="ECO:0007669"/>
    <property type="project" value="UniProtKB-KW"/>
</dbReference>
<keyword evidence="4" id="KW-0804">Transcription</keyword>
<feature type="region of interest" description="Disordered" evidence="6">
    <location>
        <begin position="584"/>
        <end position="610"/>
    </location>
</feature>
<evidence type="ECO:0000313" key="9">
    <source>
        <dbReference type="Proteomes" id="UP000886523"/>
    </source>
</evidence>
<evidence type="ECO:0000313" key="8">
    <source>
        <dbReference type="EMBL" id="KAF9513131.1"/>
    </source>
</evidence>
<dbReference type="PANTHER" id="PTHR31668">
    <property type="entry name" value="GLUCOSE TRANSPORT TRANSCRIPTION REGULATOR RGT1-RELATED-RELATED"/>
    <property type="match status" value="1"/>
</dbReference>
<evidence type="ECO:0000256" key="6">
    <source>
        <dbReference type="SAM" id="MobiDB-lite"/>
    </source>
</evidence>
<dbReference type="Pfam" id="PF04082">
    <property type="entry name" value="Fungal_trans"/>
    <property type="match status" value="1"/>
</dbReference>
<dbReference type="InterPro" id="IPR050797">
    <property type="entry name" value="Carb_Metab_Trans_Reg"/>
</dbReference>
<evidence type="ECO:0000259" key="7">
    <source>
        <dbReference type="SMART" id="SM00906"/>
    </source>
</evidence>
<reference evidence="8" key="1">
    <citation type="journal article" date="2020" name="Nat. Commun.">
        <title>Large-scale genome sequencing of mycorrhizal fungi provides insights into the early evolution of symbiotic traits.</title>
        <authorList>
            <person name="Miyauchi S."/>
            <person name="Kiss E."/>
            <person name="Kuo A."/>
            <person name="Drula E."/>
            <person name="Kohler A."/>
            <person name="Sanchez-Garcia M."/>
            <person name="Morin E."/>
            <person name="Andreopoulos B."/>
            <person name="Barry K.W."/>
            <person name="Bonito G."/>
            <person name="Buee M."/>
            <person name="Carver A."/>
            <person name="Chen C."/>
            <person name="Cichocki N."/>
            <person name="Clum A."/>
            <person name="Culley D."/>
            <person name="Crous P.W."/>
            <person name="Fauchery L."/>
            <person name="Girlanda M."/>
            <person name="Hayes R.D."/>
            <person name="Keri Z."/>
            <person name="LaButti K."/>
            <person name="Lipzen A."/>
            <person name="Lombard V."/>
            <person name="Magnuson J."/>
            <person name="Maillard F."/>
            <person name="Murat C."/>
            <person name="Nolan M."/>
            <person name="Ohm R.A."/>
            <person name="Pangilinan J."/>
            <person name="Pereira M.F."/>
            <person name="Perotto S."/>
            <person name="Peter M."/>
            <person name="Pfister S."/>
            <person name="Riley R."/>
            <person name="Sitrit Y."/>
            <person name="Stielow J.B."/>
            <person name="Szollosi G."/>
            <person name="Zifcakova L."/>
            <person name="Stursova M."/>
            <person name="Spatafora J.W."/>
            <person name="Tedersoo L."/>
            <person name="Vaario L.M."/>
            <person name="Yamada A."/>
            <person name="Yan M."/>
            <person name="Wang P."/>
            <person name="Xu J."/>
            <person name="Bruns T."/>
            <person name="Baldrian P."/>
            <person name="Vilgalys R."/>
            <person name="Dunand C."/>
            <person name="Henrissat B."/>
            <person name="Grigoriev I.V."/>
            <person name="Hibbett D."/>
            <person name="Nagy L.G."/>
            <person name="Martin F.M."/>
        </authorList>
    </citation>
    <scope>NUCLEOTIDE SEQUENCE</scope>
    <source>
        <strain evidence="8">UP504</strain>
    </source>
</reference>